<sequence>MAIATLSDSLLPLIAFLFSFSLSIIFILSPLLKTHKERKTPNSEQAPPCQTESLLTSSTEEEPPKEEDKKRRKRGRKKKQEPILSESGDESKDTRTTAEIGDGEVEILGSTGSEKGSAGTAYPLFPFTSVTSSLQKRIKSKYDEILKSANQSSALTVSQVSEFIDCLVEARNELQHRSGLIQRSFKIKKALLSTANKSSFDRLCHEVYKLEKEHKRLEADAAVYNLLQEQLKLSPAYKTLLQLSAKMEKEVQQEQTADFPDISFEELLAQEKKDSFWQKNGKMRSISK</sequence>
<keyword evidence="2" id="KW-0472">Membrane</keyword>
<dbReference type="PANTHER" id="PTHR35991">
    <property type="entry name" value="CA-RESPONSIVE PROTEIN"/>
    <property type="match status" value="1"/>
</dbReference>
<comment type="caution">
    <text evidence="3">The sequence shown here is derived from an EMBL/GenBank/DDBJ whole genome shotgun (WGS) entry which is preliminary data.</text>
</comment>
<dbReference type="EMBL" id="JAMQYH010000005">
    <property type="protein sequence ID" value="KAJ1685490.1"/>
    <property type="molecule type" value="Genomic_DNA"/>
</dbReference>
<feature type="transmembrane region" description="Helical" evidence="2">
    <location>
        <begin position="12"/>
        <end position="32"/>
    </location>
</feature>
<keyword evidence="4" id="KW-1185">Reference proteome</keyword>
<evidence type="ECO:0000256" key="1">
    <source>
        <dbReference type="SAM" id="MobiDB-lite"/>
    </source>
</evidence>
<keyword evidence="2" id="KW-1133">Transmembrane helix</keyword>
<dbReference type="Proteomes" id="UP001151287">
    <property type="component" value="Unassembled WGS sequence"/>
</dbReference>
<evidence type="ECO:0000313" key="4">
    <source>
        <dbReference type="Proteomes" id="UP001151287"/>
    </source>
</evidence>
<evidence type="ECO:0000256" key="2">
    <source>
        <dbReference type="SAM" id="Phobius"/>
    </source>
</evidence>
<dbReference type="OrthoDB" id="1925033at2759"/>
<keyword evidence="2" id="KW-0812">Transmembrane</keyword>
<feature type="region of interest" description="Disordered" evidence="1">
    <location>
        <begin position="38"/>
        <end position="116"/>
    </location>
</feature>
<gene>
    <name evidence="3" type="ORF">LUZ63_016880</name>
</gene>
<feature type="compositionally biased region" description="Basic residues" evidence="1">
    <location>
        <begin position="70"/>
        <end position="79"/>
    </location>
</feature>
<reference evidence="3" key="1">
    <citation type="journal article" date="2022" name="Cell">
        <title>Repeat-based holocentromeres influence genome architecture and karyotype evolution.</title>
        <authorList>
            <person name="Hofstatter P.G."/>
            <person name="Thangavel G."/>
            <person name="Lux T."/>
            <person name="Neumann P."/>
            <person name="Vondrak T."/>
            <person name="Novak P."/>
            <person name="Zhang M."/>
            <person name="Costa L."/>
            <person name="Castellani M."/>
            <person name="Scott A."/>
            <person name="Toegelov H."/>
            <person name="Fuchs J."/>
            <person name="Mata-Sucre Y."/>
            <person name="Dias Y."/>
            <person name="Vanzela A.L.L."/>
            <person name="Huettel B."/>
            <person name="Almeida C.C.S."/>
            <person name="Simkova H."/>
            <person name="Souza G."/>
            <person name="Pedrosa-Harand A."/>
            <person name="Macas J."/>
            <person name="Mayer K.F.X."/>
            <person name="Houben A."/>
            <person name="Marques A."/>
        </authorList>
    </citation>
    <scope>NUCLEOTIDE SEQUENCE</scope>
    <source>
        <strain evidence="3">RhyBre1mFocal</strain>
    </source>
</reference>
<organism evidence="3 4">
    <name type="scientific">Rhynchospora breviuscula</name>
    <dbReference type="NCBI Taxonomy" id="2022672"/>
    <lineage>
        <taxon>Eukaryota</taxon>
        <taxon>Viridiplantae</taxon>
        <taxon>Streptophyta</taxon>
        <taxon>Embryophyta</taxon>
        <taxon>Tracheophyta</taxon>
        <taxon>Spermatophyta</taxon>
        <taxon>Magnoliopsida</taxon>
        <taxon>Liliopsida</taxon>
        <taxon>Poales</taxon>
        <taxon>Cyperaceae</taxon>
        <taxon>Cyperoideae</taxon>
        <taxon>Rhynchosporeae</taxon>
        <taxon>Rhynchospora</taxon>
    </lineage>
</organism>
<proteinExistence type="predicted"/>
<protein>
    <submittedName>
        <fullName evidence="3">Uncharacterized protein</fullName>
    </submittedName>
</protein>
<evidence type="ECO:0000313" key="3">
    <source>
        <dbReference type="EMBL" id="KAJ1685490.1"/>
    </source>
</evidence>
<accession>A0A9Q0C0T9</accession>
<dbReference type="AlphaFoldDB" id="A0A9Q0C0T9"/>
<dbReference type="PANTHER" id="PTHR35991:SF1">
    <property type="entry name" value="CA-RESPONSIVE PROTEIN"/>
    <property type="match status" value="1"/>
</dbReference>
<name>A0A9Q0C0T9_9POAL</name>